<feature type="non-terminal residue" evidence="2">
    <location>
        <position position="566"/>
    </location>
</feature>
<organism evidence="2 3">
    <name type="scientific">Floridaenema flaviceps BLCC-F50</name>
    <dbReference type="NCBI Taxonomy" id="3153642"/>
    <lineage>
        <taxon>Bacteria</taxon>
        <taxon>Bacillati</taxon>
        <taxon>Cyanobacteriota</taxon>
        <taxon>Cyanophyceae</taxon>
        <taxon>Oscillatoriophycideae</taxon>
        <taxon>Aerosakkonematales</taxon>
        <taxon>Aerosakkonemataceae</taxon>
        <taxon>Floridanema</taxon>
        <taxon>Floridanema flaviceps</taxon>
    </lineage>
</organism>
<dbReference type="Pfam" id="PF16184">
    <property type="entry name" value="Cadherin_3"/>
    <property type="match status" value="1"/>
</dbReference>
<protein>
    <submittedName>
        <fullName evidence="2">DUF4347 domain-containing protein</fullName>
    </submittedName>
</protein>
<dbReference type="Pfam" id="PF14252">
    <property type="entry name" value="DUF4347"/>
    <property type="match status" value="1"/>
</dbReference>
<comment type="caution">
    <text evidence="2">The sequence shown here is derived from an EMBL/GenBank/DDBJ whole genome shotgun (WGS) entry which is preliminary data.</text>
</comment>
<reference evidence="2 3" key="1">
    <citation type="submission" date="2024-09" db="EMBL/GenBank/DDBJ databases">
        <title>Floridaenema gen nov. (Aerosakkonemataceae, Aerosakkonematales ord. nov., Cyanobacteria) from benthic tropical and subtropical fresh waters, with the description of four new species.</title>
        <authorList>
            <person name="Moretto J.A."/>
            <person name="Berthold D.E."/>
            <person name="Lefler F.W."/>
            <person name="Huang I.-S."/>
            <person name="Laughinghouse H. IV."/>
        </authorList>
    </citation>
    <scope>NUCLEOTIDE SEQUENCE [LARGE SCALE GENOMIC DNA]</scope>
    <source>
        <strain evidence="2 3">BLCC-F50</strain>
    </source>
</reference>
<dbReference type="InterPro" id="IPR039005">
    <property type="entry name" value="CSPG_rpt"/>
</dbReference>
<name>A0ABV4XKU0_9CYAN</name>
<proteinExistence type="predicted"/>
<evidence type="ECO:0000313" key="2">
    <source>
        <dbReference type="EMBL" id="MFB2892304.1"/>
    </source>
</evidence>
<feature type="domain" description="DUF4347" evidence="1">
    <location>
        <begin position="44"/>
        <end position="203"/>
    </location>
</feature>
<evidence type="ECO:0000259" key="1">
    <source>
        <dbReference type="Pfam" id="PF14252"/>
    </source>
</evidence>
<dbReference type="PROSITE" id="PS51854">
    <property type="entry name" value="CSPG"/>
    <property type="match status" value="1"/>
</dbReference>
<dbReference type="Proteomes" id="UP001576784">
    <property type="component" value="Unassembled WGS sequence"/>
</dbReference>
<gene>
    <name evidence="2" type="ORF">ACE1CI_05095</name>
</gene>
<keyword evidence="3" id="KW-1185">Reference proteome</keyword>
<sequence>MHLKLSPEECSILTSGLYLSIGKFPHAEGFLMINMINPNQPKSLVFIDTAVSDYQSLVAGVDNAYELIVLDPKQNGIYLVTDVLASRTDISTVHIVSHGSPGCLYLGNAQLSLDSLKGYAAQLQQWDVCDLVLYGCNVADQVQGRQFVDRLAQLTGAEVYASNSLVGSSERGGTWELRKVGDEEELHPIDVFTPATIASYAGVFATATINPSGGTNSTDGLKIDIYSDGNFYITESNVKQVYSAANTRTALAIGGTTYSSANPLSTNPPTATNFTPWLSQGQTAVTGTGNTFDPYKVVTSLVADVNSNGTYDPTIDFKLDWTVSYAAPNNYYAQTFTISAPAANTQTVKLTQAFDSYLTGLDQGPAYGLDANGSQISDTSGNPQFIGVRQNPQATDEIVMGYIEGNTPFSQWYSGFYGTPFTQIVNGGNLTNTYNTDSSTDNGVAVQYNLGALTGTKTVTNYFAFSTAAINNLIAAPTLVNNTLSITEGQSVVLSSTNLNSTDPNTLATALTYSITGVTNGRFELVSNAGVAITSFTQAQINNGQVRFVHDGSENAPGYNVSVSDG</sequence>
<accession>A0ABV4XKU0</accession>
<dbReference type="EMBL" id="JBHFNR010000028">
    <property type="protein sequence ID" value="MFB2892304.1"/>
    <property type="molecule type" value="Genomic_DNA"/>
</dbReference>
<dbReference type="InterPro" id="IPR025592">
    <property type="entry name" value="DUF4347"/>
</dbReference>
<evidence type="ECO:0000313" key="3">
    <source>
        <dbReference type="Proteomes" id="UP001576784"/>
    </source>
</evidence>